<sequence length="505" mass="53495">MTGLKEVIITPNPALRDHRRYPALDEDDEADFDEGDRALLNPEGGNSRWKEQPPSSVWVQAGYIALETFPTLLFTTVGTILTGELLEHVSRWKALTTVNELIMIIPVMLNLKGNLEMNLSARLGTAANMGHLDTPSTRRALILGNLALLQVQAALVSFVAACFSFLLGVLIPDETPAATNTPTTRAPRPAKVANPGHLDSAFNEFAVVASSTMTATCLSAALLGSFMCALIVLCRKLGRDPDNIAPPIASCLGDLVTLSLFGLCASVLATSSLPLVPILAVVLVVLCATACGVLVRRNEHVAGLLTQGWTPLFGAMVITSGSGIVLDMFVSRYEGYALLAVAFGGLPGGTGSIIVSRLSTALHAAAGTRGSTASLLPAKALESESSGARDASIAMLTLLAVSLPIEIFFLAALRLLGWLETPFGFFALALVFLSIAVAISLLAARVLTALLWRRALDPDLHALPIHSAAMDLSGQLLLVACFEVARLFGLKVTAKHRHRRRGKAR</sequence>
<keyword evidence="2" id="KW-1185">Reference proteome</keyword>
<gene>
    <name evidence="1" type="ORF">K488DRAFT_44212</name>
</gene>
<dbReference type="EMBL" id="MU273491">
    <property type="protein sequence ID" value="KAI0034981.1"/>
    <property type="molecule type" value="Genomic_DNA"/>
</dbReference>
<dbReference type="Proteomes" id="UP000814128">
    <property type="component" value="Unassembled WGS sequence"/>
</dbReference>
<accession>A0ACB8QU69</accession>
<reference evidence="1" key="2">
    <citation type="journal article" date="2022" name="New Phytol.">
        <title>Evolutionary transition to the ectomycorrhizal habit in the genomes of a hyperdiverse lineage of mushroom-forming fungi.</title>
        <authorList>
            <person name="Looney B."/>
            <person name="Miyauchi S."/>
            <person name="Morin E."/>
            <person name="Drula E."/>
            <person name="Courty P.E."/>
            <person name="Kohler A."/>
            <person name="Kuo A."/>
            <person name="LaButti K."/>
            <person name="Pangilinan J."/>
            <person name="Lipzen A."/>
            <person name="Riley R."/>
            <person name="Andreopoulos W."/>
            <person name="He G."/>
            <person name="Johnson J."/>
            <person name="Nolan M."/>
            <person name="Tritt A."/>
            <person name="Barry K.W."/>
            <person name="Grigoriev I.V."/>
            <person name="Nagy L.G."/>
            <person name="Hibbett D."/>
            <person name="Henrissat B."/>
            <person name="Matheny P.B."/>
            <person name="Labbe J."/>
            <person name="Martin F.M."/>
        </authorList>
    </citation>
    <scope>NUCLEOTIDE SEQUENCE</scope>
    <source>
        <strain evidence="1">EC-137</strain>
    </source>
</reference>
<organism evidence="1 2">
    <name type="scientific">Vararia minispora EC-137</name>
    <dbReference type="NCBI Taxonomy" id="1314806"/>
    <lineage>
        <taxon>Eukaryota</taxon>
        <taxon>Fungi</taxon>
        <taxon>Dikarya</taxon>
        <taxon>Basidiomycota</taxon>
        <taxon>Agaricomycotina</taxon>
        <taxon>Agaricomycetes</taxon>
        <taxon>Russulales</taxon>
        <taxon>Lachnocladiaceae</taxon>
        <taxon>Vararia</taxon>
    </lineage>
</organism>
<protein>
    <submittedName>
        <fullName evidence="1">Uncharacterized protein</fullName>
    </submittedName>
</protein>
<evidence type="ECO:0000313" key="1">
    <source>
        <dbReference type="EMBL" id="KAI0034981.1"/>
    </source>
</evidence>
<reference evidence="1" key="1">
    <citation type="submission" date="2021-02" db="EMBL/GenBank/DDBJ databases">
        <authorList>
            <consortium name="DOE Joint Genome Institute"/>
            <person name="Ahrendt S."/>
            <person name="Looney B.P."/>
            <person name="Miyauchi S."/>
            <person name="Morin E."/>
            <person name="Drula E."/>
            <person name="Courty P.E."/>
            <person name="Chicoki N."/>
            <person name="Fauchery L."/>
            <person name="Kohler A."/>
            <person name="Kuo A."/>
            <person name="Labutti K."/>
            <person name="Pangilinan J."/>
            <person name="Lipzen A."/>
            <person name="Riley R."/>
            <person name="Andreopoulos W."/>
            <person name="He G."/>
            <person name="Johnson J."/>
            <person name="Barry K.W."/>
            <person name="Grigoriev I.V."/>
            <person name="Nagy L."/>
            <person name="Hibbett D."/>
            <person name="Henrissat B."/>
            <person name="Matheny P.B."/>
            <person name="Labbe J."/>
            <person name="Martin F."/>
        </authorList>
    </citation>
    <scope>NUCLEOTIDE SEQUENCE</scope>
    <source>
        <strain evidence="1">EC-137</strain>
    </source>
</reference>
<evidence type="ECO:0000313" key="2">
    <source>
        <dbReference type="Proteomes" id="UP000814128"/>
    </source>
</evidence>
<name>A0ACB8QU69_9AGAM</name>
<proteinExistence type="predicted"/>
<comment type="caution">
    <text evidence="1">The sequence shown here is derived from an EMBL/GenBank/DDBJ whole genome shotgun (WGS) entry which is preliminary data.</text>
</comment>